<evidence type="ECO:0000313" key="3">
    <source>
        <dbReference type="Proteomes" id="UP000093000"/>
    </source>
</evidence>
<dbReference type="InParanoid" id="A0A1C7MUH2"/>
<protein>
    <recommendedName>
        <fullName evidence="1">CxC2-like cysteine cluster KDZ transposase-associated domain-containing protein</fullName>
    </recommendedName>
</protein>
<dbReference type="PANTHER" id="PTHR33096:SF1">
    <property type="entry name" value="CXC1-LIKE CYSTEINE CLUSTER ASSOCIATED WITH KDZ TRANSPOSASES DOMAIN-CONTAINING PROTEIN"/>
    <property type="match status" value="1"/>
</dbReference>
<evidence type="ECO:0000313" key="2">
    <source>
        <dbReference type="EMBL" id="OBZ80493.1"/>
    </source>
</evidence>
<organism evidence="2 3">
    <name type="scientific">Choanephora cucurbitarum</name>
    <dbReference type="NCBI Taxonomy" id="101091"/>
    <lineage>
        <taxon>Eukaryota</taxon>
        <taxon>Fungi</taxon>
        <taxon>Fungi incertae sedis</taxon>
        <taxon>Mucoromycota</taxon>
        <taxon>Mucoromycotina</taxon>
        <taxon>Mucoromycetes</taxon>
        <taxon>Mucorales</taxon>
        <taxon>Mucorineae</taxon>
        <taxon>Choanephoraceae</taxon>
        <taxon>Choanephoroideae</taxon>
        <taxon>Choanephora</taxon>
    </lineage>
</organism>
<name>A0A1C7MUH2_9FUNG</name>
<dbReference type="EMBL" id="LUGH01002054">
    <property type="protein sequence ID" value="OBZ80493.1"/>
    <property type="molecule type" value="Genomic_DNA"/>
</dbReference>
<sequence length="348" mass="40151">MEHDDYTAPEISNHVQSWIEYAEKVRQWYFNSFLLHGEPDLSKKSVHFEPYDCSCNYRGVVRMTLYFLNGIPTIQEVEVMHCSCNPLVKQLLENHMMPNKTKSPRRAVYFALLDYLHVFKMRGLPSLSSRTALMTNDVLNSIYFLYRKLVRYAQDHVNSSYGLESMSVCLGCEGGKRKLVSMDGNFQMKRRKTAGRNEASEGGFFALSIGEQALCGTKEEVDKFATVKKDQNDNCFLDPVEDSVFKANDENSRNNSTGRYDENGIFSLSWARHGVPERMLNIYDGEGHMLKQQKEEGVRYGIMYHIICLVRENLEHTFTHLMMNDTWYGVTAIHAYAHTMACQVNYNP</sequence>
<accession>A0A1C7MUH2</accession>
<dbReference type="Pfam" id="PF18803">
    <property type="entry name" value="CxC2"/>
    <property type="match status" value="1"/>
</dbReference>
<feature type="domain" description="CxC2-like cysteine cluster KDZ transposase-associated" evidence="1">
    <location>
        <begin position="49"/>
        <end position="123"/>
    </location>
</feature>
<dbReference type="Pfam" id="PF18758">
    <property type="entry name" value="KDZ"/>
    <property type="match status" value="1"/>
</dbReference>
<proteinExistence type="predicted"/>
<evidence type="ECO:0000259" key="1">
    <source>
        <dbReference type="Pfam" id="PF18803"/>
    </source>
</evidence>
<dbReference type="InterPro" id="IPR040521">
    <property type="entry name" value="KDZ"/>
</dbReference>
<keyword evidence="3" id="KW-1185">Reference proteome</keyword>
<dbReference type="STRING" id="101091.A0A1C7MUH2"/>
<dbReference type="Proteomes" id="UP000093000">
    <property type="component" value="Unassembled WGS sequence"/>
</dbReference>
<dbReference type="AlphaFoldDB" id="A0A1C7MUH2"/>
<gene>
    <name evidence="2" type="ORF">A0J61_11458</name>
</gene>
<dbReference type="OrthoDB" id="2252406at2759"/>
<dbReference type="InterPro" id="IPR041457">
    <property type="entry name" value="CxC2_KDZ-assoc"/>
</dbReference>
<dbReference type="PANTHER" id="PTHR33096">
    <property type="entry name" value="CXC2 DOMAIN-CONTAINING PROTEIN"/>
    <property type="match status" value="1"/>
</dbReference>
<reference evidence="2 3" key="1">
    <citation type="submission" date="2016-03" db="EMBL/GenBank/DDBJ databases">
        <title>Choanephora cucurbitarum.</title>
        <authorList>
            <person name="Min B."/>
            <person name="Park H."/>
            <person name="Park J.-H."/>
            <person name="Shin H.-D."/>
            <person name="Choi I.-G."/>
        </authorList>
    </citation>
    <scope>NUCLEOTIDE SEQUENCE [LARGE SCALE GENOMIC DNA]</scope>
    <source>
        <strain evidence="2 3">KUS-F28377</strain>
    </source>
</reference>
<feature type="non-terminal residue" evidence="2">
    <location>
        <position position="348"/>
    </location>
</feature>
<comment type="caution">
    <text evidence="2">The sequence shown here is derived from an EMBL/GenBank/DDBJ whole genome shotgun (WGS) entry which is preliminary data.</text>
</comment>